<evidence type="ECO:0000256" key="1">
    <source>
        <dbReference type="SAM" id="MobiDB-lite"/>
    </source>
</evidence>
<evidence type="ECO:0000313" key="2">
    <source>
        <dbReference type="EMBL" id="ORX73515.1"/>
    </source>
</evidence>
<dbReference type="Proteomes" id="UP000193944">
    <property type="component" value="Unassembled WGS sequence"/>
</dbReference>
<reference evidence="2 3" key="1">
    <citation type="submission" date="2016-08" db="EMBL/GenBank/DDBJ databases">
        <title>A Parts List for Fungal Cellulosomes Revealed by Comparative Genomics.</title>
        <authorList>
            <consortium name="DOE Joint Genome Institute"/>
            <person name="Haitjema C.H."/>
            <person name="Gilmore S.P."/>
            <person name="Henske J.K."/>
            <person name="Solomon K.V."/>
            <person name="De Groot R."/>
            <person name="Kuo A."/>
            <person name="Mondo S.J."/>
            <person name="Salamov A.A."/>
            <person name="Labutti K."/>
            <person name="Zhao Z."/>
            <person name="Chiniquy J."/>
            <person name="Barry K."/>
            <person name="Brewer H.M."/>
            <person name="Purvine S.O."/>
            <person name="Wright A.T."/>
            <person name="Boxma B."/>
            <person name="Van Alen T."/>
            <person name="Hackstein J.H."/>
            <person name="Baker S.E."/>
            <person name="Grigoriev I.V."/>
            <person name="O'Malley M.A."/>
        </authorList>
    </citation>
    <scope>NUCLEOTIDE SEQUENCE [LARGE SCALE GENOMIC DNA]</scope>
    <source>
        <strain evidence="2 3">S4</strain>
    </source>
</reference>
<evidence type="ECO:0000313" key="3">
    <source>
        <dbReference type="Proteomes" id="UP000193944"/>
    </source>
</evidence>
<organism evidence="2 3">
    <name type="scientific">Anaeromyces robustus</name>
    <dbReference type="NCBI Taxonomy" id="1754192"/>
    <lineage>
        <taxon>Eukaryota</taxon>
        <taxon>Fungi</taxon>
        <taxon>Fungi incertae sedis</taxon>
        <taxon>Chytridiomycota</taxon>
        <taxon>Chytridiomycota incertae sedis</taxon>
        <taxon>Neocallimastigomycetes</taxon>
        <taxon>Neocallimastigales</taxon>
        <taxon>Neocallimastigaceae</taxon>
        <taxon>Anaeromyces</taxon>
    </lineage>
</organism>
<feature type="region of interest" description="Disordered" evidence="1">
    <location>
        <begin position="71"/>
        <end position="158"/>
    </location>
</feature>
<dbReference type="OrthoDB" id="2143657at2759"/>
<feature type="compositionally biased region" description="Basic and acidic residues" evidence="1">
    <location>
        <begin position="139"/>
        <end position="158"/>
    </location>
</feature>
<gene>
    <name evidence="2" type="ORF">BCR32DRAFT_99220</name>
</gene>
<dbReference type="EMBL" id="MCFG01000383">
    <property type="protein sequence ID" value="ORX73515.1"/>
    <property type="molecule type" value="Genomic_DNA"/>
</dbReference>
<dbReference type="AlphaFoldDB" id="A0A1Y1WJI8"/>
<keyword evidence="3" id="KW-1185">Reference proteome</keyword>
<accession>A0A1Y1WJI8</accession>
<sequence>MMNEEPLLCALMLFLGASTLVVLGFIGYQFYLSAIDGMTTNELAKWGRLESRLERGESFITKVYVGDQLKEENLDNNNNNEISNNNNNNNNNNSNNNNNNNIRKRKNNNNNNNKSKENEEKEKVELSTSSTNLNNNNDNDNKEKEEKEGKEKEKNSSTIRMDEYYDGIIKNGYQYTTIRTMNDVQNWYNQGFKKNVKEIFFPNEEIF</sequence>
<proteinExistence type="predicted"/>
<feature type="compositionally biased region" description="Basic and acidic residues" evidence="1">
    <location>
        <begin position="114"/>
        <end position="125"/>
    </location>
</feature>
<comment type="caution">
    <text evidence="2">The sequence shown here is derived from an EMBL/GenBank/DDBJ whole genome shotgun (WGS) entry which is preliminary data.</text>
</comment>
<reference evidence="2 3" key="2">
    <citation type="submission" date="2016-08" db="EMBL/GenBank/DDBJ databases">
        <title>Pervasive Adenine N6-methylation of Active Genes in Fungi.</title>
        <authorList>
            <consortium name="DOE Joint Genome Institute"/>
            <person name="Mondo S.J."/>
            <person name="Dannebaum R.O."/>
            <person name="Kuo R.C."/>
            <person name="Labutti K."/>
            <person name="Haridas S."/>
            <person name="Kuo A."/>
            <person name="Salamov A."/>
            <person name="Ahrendt S.R."/>
            <person name="Lipzen A."/>
            <person name="Sullivan W."/>
            <person name="Andreopoulos W.B."/>
            <person name="Clum A."/>
            <person name="Lindquist E."/>
            <person name="Daum C."/>
            <person name="Ramamoorthy G.K."/>
            <person name="Gryganskyi A."/>
            <person name="Culley D."/>
            <person name="Magnuson J.K."/>
            <person name="James T.Y."/>
            <person name="O'Malley M.A."/>
            <person name="Stajich J.E."/>
            <person name="Spatafora J.W."/>
            <person name="Visel A."/>
            <person name="Grigoriev I.V."/>
        </authorList>
    </citation>
    <scope>NUCLEOTIDE SEQUENCE [LARGE SCALE GENOMIC DNA]</scope>
    <source>
        <strain evidence="2 3">S4</strain>
    </source>
</reference>
<feature type="compositionally biased region" description="Low complexity" evidence="1">
    <location>
        <begin position="76"/>
        <end position="101"/>
    </location>
</feature>
<protein>
    <submittedName>
        <fullName evidence="2">Uncharacterized protein</fullName>
    </submittedName>
</protein>
<name>A0A1Y1WJI8_9FUNG</name>